<evidence type="ECO:0000313" key="2">
    <source>
        <dbReference type="EMBL" id="KAF7301226.1"/>
    </source>
</evidence>
<evidence type="ECO:0000313" key="3">
    <source>
        <dbReference type="Proteomes" id="UP000636479"/>
    </source>
</evidence>
<dbReference type="Proteomes" id="UP000636479">
    <property type="component" value="Unassembled WGS sequence"/>
</dbReference>
<evidence type="ECO:0000256" key="1">
    <source>
        <dbReference type="SAM" id="Phobius"/>
    </source>
</evidence>
<keyword evidence="1" id="KW-1133">Transmembrane helix</keyword>
<sequence>MAALCVMAIVIGSVISTVFALRAIFQRKTRLAKTKSSYSDVGELGAARRDCLGHRNGASGVIIPMVAVIVRAIVSTMSSENGGDKEKEQVKFEDHPLPFYTLAHFLGDFKAPLHYSHGRMAKSCVRWTESLLGILSCKLLRLLSSIHCTTSPRLWNVVQPQDVAVANFASSLHQLPPIDTGSKRFETKLERVLQNHNSSDFTLAADISGCCPTH</sequence>
<dbReference type="GeneID" id="59346098"/>
<keyword evidence="3" id="KW-1185">Reference proteome</keyword>
<accession>A0A8H6SM90</accession>
<name>A0A8H6SM90_9AGAR</name>
<dbReference type="EMBL" id="JACAZF010000006">
    <property type="protein sequence ID" value="KAF7301226.1"/>
    <property type="molecule type" value="Genomic_DNA"/>
</dbReference>
<comment type="caution">
    <text evidence="2">The sequence shown here is derived from an EMBL/GenBank/DDBJ whole genome shotgun (WGS) entry which is preliminary data.</text>
</comment>
<dbReference type="AlphaFoldDB" id="A0A8H6SM90"/>
<protein>
    <submittedName>
        <fullName evidence="2">Uncharacterized protein</fullName>
    </submittedName>
</protein>
<feature type="transmembrane region" description="Helical" evidence="1">
    <location>
        <begin position="6"/>
        <end position="25"/>
    </location>
</feature>
<keyword evidence="1" id="KW-0472">Membrane</keyword>
<gene>
    <name evidence="2" type="ORF">MIND_00687400</name>
</gene>
<keyword evidence="1" id="KW-0812">Transmembrane</keyword>
<reference evidence="2" key="1">
    <citation type="submission" date="2020-05" db="EMBL/GenBank/DDBJ databases">
        <title>Mycena genomes resolve the evolution of fungal bioluminescence.</title>
        <authorList>
            <person name="Tsai I.J."/>
        </authorList>
    </citation>
    <scope>NUCLEOTIDE SEQUENCE</scope>
    <source>
        <strain evidence="2">171206Taipei</strain>
    </source>
</reference>
<proteinExistence type="predicted"/>
<dbReference type="RefSeq" id="XP_037219226.1">
    <property type="nucleotide sequence ID" value="XM_037363582.1"/>
</dbReference>
<organism evidence="2 3">
    <name type="scientific">Mycena indigotica</name>
    <dbReference type="NCBI Taxonomy" id="2126181"/>
    <lineage>
        <taxon>Eukaryota</taxon>
        <taxon>Fungi</taxon>
        <taxon>Dikarya</taxon>
        <taxon>Basidiomycota</taxon>
        <taxon>Agaricomycotina</taxon>
        <taxon>Agaricomycetes</taxon>
        <taxon>Agaricomycetidae</taxon>
        <taxon>Agaricales</taxon>
        <taxon>Marasmiineae</taxon>
        <taxon>Mycenaceae</taxon>
        <taxon>Mycena</taxon>
    </lineage>
</organism>